<feature type="compositionally biased region" description="Polar residues" evidence="1">
    <location>
        <begin position="328"/>
        <end position="343"/>
    </location>
</feature>
<evidence type="ECO:0000313" key="3">
    <source>
        <dbReference type="EMBL" id="EAU81195.1"/>
    </source>
</evidence>
<comment type="caution">
    <text evidence="3">The sequence shown here is derived from an EMBL/GenBank/DDBJ whole genome shotgun (WGS) entry which is preliminary data.</text>
</comment>
<dbReference type="GeneID" id="6017279"/>
<dbReference type="PROSITE" id="PS50181">
    <property type="entry name" value="FBOX"/>
    <property type="match status" value="1"/>
</dbReference>
<dbReference type="InterPro" id="IPR001810">
    <property type="entry name" value="F-box_dom"/>
</dbReference>
<name>A8PDM6_COPC7</name>
<feature type="region of interest" description="Disordered" evidence="1">
    <location>
        <begin position="292"/>
        <end position="351"/>
    </location>
</feature>
<dbReference type="Pfam" id="PF12937">
    <property type="entry name" value="F-box-like"/>
    <property type="match status" value="1"/>
</dbReference>
<feature type="region of interest" description="Disordered" evidence="1">
    <location>
        <begin position="466"/>
        <end position="496"/>
    </location>
</feature>
<evidence type="ECO:0000256" key="1">
    <source>
        <dbReference type="SAM" id="MobiDB-lite"/>
    </source>
</evidence>
<feature type="compositionally biased region" description="Basic residues" evidence="1">
    <location>
        <begin position="307"/>
        <end position="327"/>
    </location>
</feature>
<dbReference type="InParanoid" id="A8PDM6"/>
<dbReference type="VEuPathDB" id="FungiDB:CC1G_11277"/>
<gene>
    <name evidence="3" type="ORF">CC1G_11277</name>
</gene>
<dbReference type="SUPFAM" id="SSF81383">
    <property type="entry name" value="F-box domain"/>
    <property type="match status" value="1"/>
</dbReference>
<dbReference type="InterPro" id="IPR036047">
    <property type="entry name" value="F-box-like_dom_sf"/>
</dbReference>
<sequence length="853" mass="94819">MAANGDLEQPALTTCNLAIDNLGGNASGSLLALPTELLFAILRQLDFTSLCSVEQTCWLLNSIASSIFLGRIGMRRKVVDGRVFDNISGGRERKGGGKSETRGSSSKSAAQIFTPKETLPILRTAFSITNLNSIRFRFSYTSLPYHIEEVKDLTALVRRQTCARVLDSLELDFGELDRWFMGRAPEPDDQRWKEEWVWAFTHFLTVIGSLESEEHPGSRCRSFKIVGGEELVRYFEEFEKLQKGWEEEAELAGVVIQNVAPTSRKLSIRRQELNHLPKAVNPAHIFDAAHDVSPTFDEPTSHQTRDKRPKPRRSSIHKLGKWVRSHLHANSGQQPRGTNSTVSPREDPPLTSLAGLEERHVSRQLNHPEPHRPHPSGEVSPALDHYPHSQASNMQRIDLHSDLMFFPAILPYTITLLQSSDRLDSLEVQVARPPKHPDFWLSFLSSCSFPNLRAFSVTSSFKVQPDSSPKGTCRGFMQSREPQPDPHASTPGIPPQALTPFLIRHPSIETLRVDGPLNPLASKFASPERGQSDLPILPNLRSITAHPLYVSWVVNPQRVQALGNGGTMSDPLKEITILTQDYQNLSVGHWMMDDVFRCLGGHLREKRRTEESHGTGARSSDGISLGIKFTTYNGLDSWIRSHVSVGMENGFVGKLNDGVTDAQITVMAPTPSRSHPRTSKPRPVVSPSSTSLSKEGQYTALRLPPPPAPRSSRRIRSKVPPSNPNPFVASDETHHITSNALETNHQLTAVTSLKIQSFFCPSLPFQDDRFNLLVDFMGLFGVGLKSVEIGGLDLDGRSKGERSGHPSRYYATGEEAEGRVGEELNLEKVVVERVRRACRGVERIVVNGKALEF</sequence>
<evidence type="ECO:0000313" key="4">
    <source>
        <dbReference type="Proteomes" id="UP000001861"/>
    </source>
</evidence>
<feature type="domain" description="F-box" evidence="2">
    <location>
        <begin position="27"/>
        <end position="87"/>
    </location>
</feature>
<feature type="region of interest" description="Disordered" evidence="1">
    <location>
        <begin position="365"/>
        <end position="386"/>
    </location>
</feature>
<keyword evidence="4" id="KW-1185">Reference proteome</keyword>
<dbReference type="OrthoDB" id="2635672at2759"/>
<dbReference type="EMBL" id="AACS02000006">
    <property type="protein sequence ID" value="EAU81195.1"/>
    <property type="molecule type" value="Genomic_DNA"/>
</dbReference>
<accession>A8PDM6</accession>
<dbReference type="Proteomes" id="UP000001861">
    <property type="component" value="Unassembled WGS sequence"/>
</dbReference>
<dbReference type="Gene3D" id="1.20.1280.50">
    <property type="match status" value="1"/>
</dbReference>
<protein>
    <recommendedName>
        <fullName evidence="2">F-box domain-containing protein</fullName>
    </recommendedName>
</protein>
<evidence type="ECO:0000259" key="2">
    <source>
        <dbReference type="PROSITE" id="PS50181"/>
    </source>
</evidence>
<reference evidence="3 4" key="1">
    <citation type="journal article" date="2010" name="Proc. Natl. Acad. Sci. U.S.A.">
        <title>Insights into evolution of multicellular fungi from the assembled chromosomes of the mushroom Coprinopsis cinerea (Coprinus cinereus).</title>
        <authorList>
            <person name="Stajich J.E."/>
            <person name="Wilke S.K."/>
            <person name="Ahren D."/>
            <person name="Au C.H."/>
            <person name="Birren B.W."/>
            <person name="Borodovsky M."/>
            <person name="Burns C."/>
            <person name="Canback B."/>
            <person name="Casselton L.A."/>
            <person name="Cheng C.K."/>
            <person name="Deng J."/>
            <person name="Dietrich F.S."/>
            <person name="Fargo D.C."/>
            <person name="Farman M.L."/>
            <person name="Gathman A.C."/>
            <person name="Goldberg J."/>
            <person name="Guigo R."/>
            <person name="Hoegger P.J."/>
            <person name="Hooker J.B."/>
            <person name="Huggins A."/>
            <person name="James T.Y."/>
            <person name="Kamada T."/>
            <person name="Kilaru S."/>
            <person name="Kodira C."/>
            <person name="Kues U."/>
            <person name="Kupfer D."/>
            <person name="Kwan H.S."/>
            <person name="Lomsadze A."/>
            <person name="Li W."/>
            <person name="Lilly W.W."/>
            <person name="Ma L.J."/>
            <person name="Mackey A.J."/>
            <person name="Manning G."/>
            <person name="Martin F."/>
            <person name="Muraguchi H."/>
            <person name="Natvig D.O."/>
            <person name="Palmerini H."/>
            <person name="Ramesh M.A."/>
            <person name="Rehmeyer C.J."/>
            <person name="Roe B.A."/>
            <person name="Shenoy N."/>
            <person name="Stanke M."/>
            <person name="Ter-Hovhannisyan V."/>
            <person name="Tunlid A."/>
            <person name="Velagapudi R."/>
            <person name="Vision T.J."/>
            <person name="Zeng Q."/>
            <person name="Zolan M.E."/>
            <person name="Pukkila P.J."/>
        </authorList>
    </citation>
    <scope>NUCLEOTIDE SEQUENCE [LARGE SCALE GENOMIC DNA]</scope>
    <source>
        <strain evidence="4">Okayama-7 / 130 / ATCC MYA-4618 / FGSC 9003</strain>
    </source>
</reference>
<proteinExistence type="predicted"/>
<organism evidence="3 4">
    <name type="scientific">Coprinopsis cinerea (strain Okayama-7 / 130 / ATCC MYA-4618 / FGSC 9003)</name>
    <name type="common">Inky cap fungus</name>
    <name type="synonym">Hormographiella aspergillata</name>
    <dbReference type="NCBI Taxonomy" id="240176"/>
    <lineage>
        <taxon>Eukaryota</taxon>
        <taxon>Fungi</taxon>
        <taxon>Dikarya</taxon>
        <taxon>Basidiomycota</taxon>
        <taxon>Agaricomycotina</taxon>
        <taxon>Agaricomycetes</taxon>
        <taxon>Agaricomycetidae</taxon>
        <taxon>Agaricales</taxon>
        <taxon>Agaricineae</taxon>
        <taxon>Psathyrellaceae</taxon>
        <taxon>Coprinopsis</taxon>
    </lineage>
</organism>
<dbReference type="RefSeq" id="XP_001840629.1">
    <property type="nucleotide sequence ID" value="XM_001840577.1"/>
</dbReference>
<dbReference type="AlphaFoldDB" id="A8PDM6"/>
<feature type="compositionally biased region" description="Polar residues" evidence="1">
    <location>
        <begin position="686"/>
        <end position="696"/>
    </location>
</feature>
<feature type="region of interest" description="Disordered" evidence="1">
    <location>
        <begin position="668"/>
        <end position="727"/>
    </location>
</feature>
<dbReference type="KEGG" id="cci:CC1G_11277"/>